<proteinExistence type="predicted"/>
<dbReference type="Pfam" id="PF13649">
    <property type="entry name" value="Methyltransf_25"/>
    <property type="match status" value="1"/>
</dbReference>
<keyword evidence="3" id="KW-0489">Methyltransferase</keyword>
<dbReference type="GO" id="GO:0032259">
    <property type="term" value="P:methylation"/>
    <property type="evidence" value="ECO:0007669"/>
    <property type="project" value="UniProtKB-KW"/>
</dbReference>
<protein>
    <submittedName>
        <fullName evidence="3">Class I SAM-dependent methyltransferase</fullName>
    </submittedName>
</protein>
<dbReference type="EMBL" id="JABTTE010000001">
    <property type="protein sequence ID" value="NSL50260.1"/>
    <property type="molecule type" value="Genomic_DNA"/>
</dbReference>
<gene>
    <name evidence="3" type="ORF">HR057_00600</name>
</gene>
<dbReference type="GO" id="GO:0008168">
    <property type="term" value="F:methyltransferase activity"/>
    <property type="evidence" value="ECO:0007669"/>
    <property type="project" value="UniProtKB-KW"/>
</dbReference>
<name>A0A8J8KD30_9BACI</name>
<dbReference type="CDD" id="cd02440">
    <property type="entry name" value="AdoMet_MTases"/>
    <property type="match status" value="1"/>
</dbReference>
<feature type="domain" description="Methyltransferase" evidence="2">
    <location>
        <begin position="41"/>
        <end position="135"/>
    </location>
</feature>
<accession>A0A8J8KD30</accession>
<dbReference type="SUPFAM" id="SSF53335">
    <property type="entry name" value="S-adenosyl-L-methionine-dependent methyltransferases"/>
    <property type="match status" value="1"/>
</dbReference>
<evidence type="ECO:0000313" key="4">
    <source>
        <dbReference type="Proteomes" id="UP000625804"/>
    </source>
</evidence>
<dbReference type="InterPro" id="IPR029063">
    <property type="entry name" value="SAM-dependent_MTases_sf"/>
</dbReference>
<dbReference type="RefSeq" id="WP_173729461.1">
    <property type="nucleotide sequence ID" value="NZ_JABTTE010000001.1"/>
</dbReference>
<evidence type="ECO:0000313" key="3">
    <source>
        <dbReference type="EMBL" id="NSL50260.1"/>
    </source>
</evidence>
<keyword evidence="1" id="KW-0808">Transferase</keyword>
<dbReference type="Proteomes" id="UP000625804">
    <property type="component" value="Unassembled WGS sequence"/>
</dbReference>
<sequence>MGYQQFAHIYDQLMEDAPYEQWLAFILKNWQLNGNGGKRLLDLGCGTGTLSILLAEKGFEVTGIDLSEDMLAIAQAKTFEAGVHVSYFQQDMRDLSGFEPFDMIGIFCDALNYLKTEKDVQTTFANIYEHLSIDGLLLFDVHSVYKMETVFKGQTFSSTDDDVSYIWNCFAGDELYSVEHELTFFVKDEDCYRRFDEYHYQRTFPVEVYREWLENTGFKVVSITADFTEKSPLEMSERIFFVAKKIKQN</sequence>
<dbReference type="Gene3D" id="3.40.50.150">
    <property type="entry name" value="Vaccinia Virus protein VP39"/>
    <property type="match status" value="1"/>
</dbReference>
<keyword evidence="4" id="KW-1185">Reference proteome</keyword>
<dbReference type="InterPro" id="IPR041698">
    <property type="entry name" value="Methyltransf_25"/>
</dbReference>
<organism evidence="3 4">
    <name type="scientific">Calidifontibacillus erzurumensis</name>
    <dbReference type="NCBI Taxonomy" id="2741433"/>
    <lineage>
        <taxon>Bacteria</taxon>
        <taxon>Bacillati</taxon>
        <taxon>Bacillota</taxon>
        <taxon>Bacilli</taxon>
        <taxon>Bacillales</taxon>
        <taxon>Bacillaceae</taxon>
        <taxon>Calidifontibacillus/Schinkia group</taxon>
        <taxon>Calidifontibacillus</taxon>
    </lineage>
</organism>
<evidence type="ECO:0000259" key="2">
    <source>
        <dbReference type="Pfam" id="PF13649"/>
    </source>
</evidence>
<reference evidence="3" key="1">
    <citation type="submission" date="2020-06" db="EMBL/GenBank/DDBJ databases">
        <title>A novel thermopfilic bacterium from Erzurum, Turkey.</title>
        <authorList>
            <person name="Adiguzel A."/>
            <person name="Ay H."/>
            <person name="Baltaci M.O."/>
        </authorList>
    </citation>
    <scope>NUCLEOTIDE SEQUENCE</scope>
    <source>
        <strain evidence="3">P2</strain>
    </source>
</reference>
<dbReference type="AlphaFoldDB" id="A0A8J8KD30"/>
<dbReference type="PANTHER" id="PTHR43861">
    <property type="entry name" value="TRANS-ACONITATE 2-METHYLTRANSFERASE-RELATED"/>
    <property type="match status" value="1"/>
</dbReference>
<comment type="caution">
    <text evidence="3">The sequence shown here is derived from an EMBL/GenBank/DDBJ whole genome shotgun (WGS) entry which is preliminary data.</text>
</comment>
<dbReference type="Gene3D" id="2.20.25.110">
    <property type="entry name" value="S-adenosyl-L-methionine-dependent methyltransferases"/>
    <property type="match status" value="1"/>
</dbReference>
<evidence type="ECO:0000256" key="1">
    <source>
        <dbReference type="ARBA" id="ARBA00022679"/>
    </source>
</evidence>